<dbReference type="OrthoDB" id="671726at2"/>
<name>A0A4Y8SH90_9SPHI</name>
<dbReference type="AlphaFoldDB" id="A0A4Y8SH90"/>
<evidence type="ECO:0000313" key="3">
    <source>
        <dbReference type="Proteomes" id="UP000297540"/>
    </source>
</evidence>
<accession>A0A4Y8SH90</accession>
<comment type="caution">
    <text evidence="2">The sequence shown here is derived from an EMBL/GenBank/DDBJ whole genome shotgun (WGS) entry which is preliminary data.</text>
</comment>
<evidence type="ECO:0000313" key="2">
    <source>
        <dbReference type="EMBL" id="TFF38041.1"/>
    </source>
</evidence>
<gene>
    <name evidence="2" type="ORF">E2R66_10695</name>
</gene>
<keyword evidence="1" id="KW-0812">Transmembrane</keyword>
<sequence length="176" mass="20208">MDDRFLLRTDGVCVYMSAGIKSSVWGKLLLLLGNGMVVGVLVLAVVWAIPGLMVFDLLIWVWLGRYTLWNIYGQEHLIINTKSLSFQHDYGFFKLAYKTVPLKNKLKILVLPSKETKVKELYIQFVSYNDTDLPVEVYQMAIPILEINAVRLSNMVKQLYVDKLSEEYALPFVNLN</sequence>
<keyword evidence="3" id="KW-1185">Reference proteome</keyword>
<evidence type="ECO:0000256" key="1">
    <source>
        <dbReference type="SAM" id="Phobius"/>
    </source>
</evidence>
<protein>
    <submittedName>
        <fullName evidence="2">Uncharacterized protein</fullName>
    </submittedName>
</protein>
<keyword evidence="1" id="KW-1133">Transmembrane helix</keyword>
<dbReference type="RefSeq" id="WP_133229013.1">
    <property type="nucleotide sequence ID" value="NZ_SOZE01000008.1"/>
</dbReference>
<keyword evidence="1" id="KW-0472">Membrane</keyword>
<reference evidence="2 3" key="1">
    <citation type="journal article" date="2017" name="Int. J. Syst. Evol. Microbiol.">
        <title>Mucilaginibacterpsychrotolerans sp. nov., isolated from peatlands.</title>
        <authorList>
            <person name="Deng Y."/>
            <person name="Shen L."/>
            <person name="Xu B."/>
            <person name="Liu Y."/>
            <person name="Gu Z."/>
            <person name="Liu H."/>
            <person name="Zhou Y."/>
        </authorList>
    </citation>
    <scope>NUCLEOTIDE SEQUENCE [LARGE SCALE GENOMIC DNA]</scope>
    <source>
        <strain evidence="2 3">NH7-4</strain>
    </source>
</reference>
<dbReference type="Proteomes" id="UP000297540">
    <property type="component" value="Unassembled WGS sequence"/>
</dbReference>
<feature type="transmembrane region" description="Helical" evidence="1">
    <location>
        <begin position="38"/>
        <end position="63"/>
    </location>
</feature>
<dbReference type="EMBL" id="SOZE01000008">
    <property type="protein sequence ID" value="TFF38041.1"/>
    <property type="molecule type" value="Genomic_DNA"/>
</dbReference>
<organism evidence="2 3">
    <name type="scientific">Mucilaginibacter psychrotolerans</name>
    <dbReference type="NCBI Taxonomy" id="1524096"/>
    <lineage>
        <taxon>Bacteria</taxon>
        <taxon>Pseudomonadati</taxon>
        <taxon>Bacteroidota</taxon>
        <taxon>Sphingobacteriia</taxon>
        <taxon>Sphingobacteriales</taxon>
        <taxon>Sphingobacteriaceae</taxon>
        <taxon>Mucilaginibacter</taxon>
    </lineage>
</organism>
<proteinExistence type="predicted"/>